<feature type="compositionally biased region" description="Low complexity" evidence="4">
    <location>
        <begin position="2795"/>
        <end position="2816"/>
    </location>
</feature>
<feature type="compositionally biased region" description="Low complexity" evidence="4">
    <location>
        <begin position="2241"/>
        <end position="2252"/>
    </location>
</feature>
<feature type="region of interest" description="Disordered" evidence="4">
    <location>
        <begin position="2974"/>
        <end position="2993"/>
    </location>
</feature>
<dbReference type="PROSITE" id="PS50994">
    <property type="entry name" value="INTEGRASE"/>
    <property type="match status" value="1"/>
</dbReference>
<dbReference type="PROSITE" id="PS50835">
    <property type="entry name" value="IG_LIKE"/>
    <property type="match status" value="4"/>
</dbReference>
<feature type="region of interest" description="Disordered" evidence="4">
    <location>
        <begin position="1"/>
        <end position="40"/>
    </location>
</feature>
<feature type="region of interest" description="Disordered" evidence="4">
    <location>
        <begin position="2602"/>
        <end position="2638"/>
    </location>
</feature>
<feature type="domain" description="Ig-like" evidence="6">
    <location>
        <begin position="1752"/>
        <end position="1870"/>
    </location>
</feature>
<feature type="compositionally biased region" description="Basic and acidic residues" evidence="4">
    <location>
        <begin position="3124"/>
        <end position="3137"/>
    </location>
</feature>
<feature type="region of interest" description="Disordered" evidence="4">
    <location>
        <begin position="3022"/>
        <end position="3045"/>
    </location>
</feature>
<dbReference type="CDD" id="cd01647">
    <property type="entry name" value="RT_LTR"/>
    <property type="match status" value="1"/>
</dbReference>
<dbReference type="Proteomes" id="UP000825002">
    <property type="component" value="Unassembled WGS sequence"/>
</dbReference>
<keyword evidence="9" id="KW-1185">Reference proteome</keyword>
<keyword evidence="5" id="KW-1133">Transmembrane helix</keyword>
<dbReference type="CDD" id="cd00096">
    <property type="entry name" value="Ig"/>
    <property type="match status" value="1"/>
</dbReference>
<feature type="non-terminal residue" evidence="8">
    <location>
        <position position="3137"/>
    </location>
</feature>
<keyword evidence="5" id="KW-0812">Transmembrane</keyword>
<feature type="compositionally biased region" description="Polar residues" evidence="4">
    <location>
        <begin position="2785"/>
        <end position="2794"/>
    </location>
</feature>
<keyword evidence="3" id="KW-1015">Disulfide bond</keyword>
<evidence type="ECO:0000256" key="2">
    <source>
        <dbReference type="ARBA" id="ARBA00023136"/>
    </source>
</evidence>
<evidence type="ECO:0000259" key="6">
    <source>
        <dbReference type="PROSITE" id="PS50835"/>
    </source>
</evidence>
<dbReference type="SUPFAM" id="SSF56672">
    <property type="entry name" value="DNA/RNA polymerases"/>
    <property type="match status" value="1"/>
</dbReference>
<feature type="compositionally biased region" description="Polar residues" evidence="4">
    <location>
        <begin position="2607"/>
        <end position="2638"/>
    </location>
</feature>
<feature type="compositionally biased region" description="Low complexity" evidence="4">
    <location>
        <begin position="2359"/>
        <end position="2395"/>
    </location>
</feature>
<dbReference type="Pfam" id="PF00078">
    <property type="entry name" value="RVT_1"/>
    <property type="match status" value="1"/>
</dbReference>
<dbReference type="PANTHER" id="PTHR23278:SF19">
    <property type="entry name" value="OBSCURIN"/>
    <property type="match status" value="1"/>
</dbReference>
<dbReference type="Pfam" id="PF00665">
    <property type="entry name" value="rve"/>
    <property type="match status" value="1"/>
</dbReference>
<evidence type="ECO:0000259" key="7">
    <source>
        <dbReference type="PROSITE" id="PS50994"/>
    </source>
</evidence>
<dbReference type="InterPro" id="IPR043128">
    <property type="entry name" value="Rev_trsase/Diguanyl_cyclase"/>
</dbReference>
<dbReference type="InterPro" id="IPR036397">
    <property type="entry name" value="RNaseH_sf"/>
</dbReference>
<dbReference type="Gene3D" id="2.60.40.10">
    <property type="entry name" value="Immunoglobulins"/>
    <property type="match status" value="4"/>
</dbReference>
<feature type="compositionally biased region" description="Low complexity" evidence="4">
    <location>
        <begin position="2404"/>
        <end position="2420"/>
    </location>
</feature>
<evidence type="ECO:0000256" key="1">
    <source>
        <dbReference type="ARBA" id="ARBA00004167"/>
    </source>
</evidence>
<sequence length="3137" mass="350875">AESNETEQDYTQASRQQQDNEIDQSKAESPNLENKESIDSSNVLEDIRSVIKRELSSSKPCIKIDRNETIASRSSQILELEGPINDLGDMKYSKSINELINKYDQVFSQHEFEVGESDKITAFIKLSPDTKPCSGCPRKLTLELQREEREQITFWSKNAPALFQRLMDSTFERQHEFVRVYFDDWIVFSRDISEHLGHLELVLSILKDNNFKLKKSKCQFVTHEVRFCGYLIRNGQIQRDKSFVAAIDRINKPTDIKSLEQFLGLANYGRNFVKDYANTVRPLNALRKKDVKFIWTSEQDIAFERIKAELKQSPKLFLFKIVTDNSALSFIKTSKEVVDLHARCLLFLEQFDYEIIHTPGRENRGADALTRLTLNNEVTKSRQLLELPPSDQFILETLRKVNKFNAKPAVVPDEQIANVLRYAHRVHLNHSAADKMIEFMKKYFIFEKEREKAANYANNCKICKFVNQKNTADGLFRPKRPAEVNAVWYMNFMQLPTIKSYNMVLVIIDQTSRFGQAYPMKVTPSFKISSKLNKAFKIYGKPKELRFDAGANFNSHDFKEYLTKQGITWQTGPAYHHQSIKTLKEALLKYNLDCESEWTDQLPLVIDRYNRTFCSAIKATPEQVFHGEFDQDSANKNTQLRQQRDARRLNRNRRKVNYTPGDSVYIKTPGGKKNLQPRFMGPFKVIKDEIIEVDRENKRQFGHVHVSNVKPASRLAQLCTDDHASIDSVDEALYLIKGVEYLQSSREDENLRSEKRFDRCMNEADSITGIKKILEKEGDLCHPTHISDMLDYKDQYLSETKSIKGIVTRTKRKLLIRRFFKRYAFSVSQMCRKNMIDNLKEAQKQMDTKILEKLIPPRRIGDFGETPKTGLKIFDSTRLVLGDTDSVEEILPIGDVDDKYRIMQSTFYLNQNEIEEYSNVTKYCIAFSEYAGTAILSVARLAGAGYAWKFGNVDHEYHEASNQDRQLLRDWLGMTHVCHTLYMMKIKNVDENPSCDFVIELNKVRFTDLMGNDKNMLFAQFKRNRLTPGKLLATDKMIIAHTDTDVKQILMKAKQRAMGMLKEYVESRKWAKKLLVKSGHKMDKSLVDQIRAELDASNGDSTSMCYGGYHRERNLKGAGVWTVIGIVVLIILGALAITFRDKMIAMESRVDFDGGSQMCRKNMIDNLKEAQRQIDPDAMKAFSPQSPMGNNVDANAESAQNDEQHIVRAIKAVFSDIDSAEKFMPMGRLTGFERMVRPTLSLNQRELGEFKVIFKHCEALSKHYETAILSVVRLASVGYAWKFDNSESEYPDASEEERQLLRDWLKESCEIVVELKSIINQDIVKEAELYAVHYARNRLATGKLSANELMIKNYGEKSRRLLWKQMRSKLMVMLKNEMRGSRFNIRLLGSADSIDQSVAEKIRKELDLGSGDATSSAISYTAVINTRVALPCDISAPSSDDSVALVLWYKDDSLSPIYTLDARKERANFEWTTSSPARLVIDPVRTHDAGDYRCRVDFRKGRTVNTIITLHVVVPPTNVSIEDANGHKLRALIGPYNEGQQLQLICTCHGGKPRPTLTWSRDFVMIDDTFTYYDNELTVNELLVTSLSRTHLLSVFTCQASNNNMTSALSTSITLDLNLKPNVVNIKQLTSSLLVGHEATFECTAFGSRPHATVHWQLDGVRFEPPTSMEQHSVSRLTLMMERKYNRKSLVCAAENPRIAHSATTESLQLDVHYAPQVTAQLEPDNSNGNSNNNNNNKNIGDIGVNESDSNDQIVNRSSNEIVQEGNDVQLTCKVDANPPSVRPVVWRHQGHLISATQFNSNNNNNNNGAQNQRANMDHSVWQPAAHGTYLMTPANATTLVMQRINRLQEGNYECEASNSHGVNTSNSVYVRVRHAPVCVHADTILVYGAERHSTLDIECRVLADPRPQDSTTAFLWYFRPIVAPANNQARTGAPQLIESQGSQILRFQVNDERQFGQLECLSKNSIGLQQRPCRFEIRPPERPEMRHECRIVQTGKTTLVVRCWLPHSVAGVASDSSGGVSSAVGGSLTSRTLTDAGWPELQSSGRASDAKSVEHDNVDLTHKMATSQSHFTLNNSNKRRIVWPPTWIVCEVYEHTSRRLVANVTSTYVNSLDNNSNNNNNSSSGQQMPIGTEQSISISMPDYGLHNAHTSTNNDDQSVTLSIADLEPNSAYALQLYTRSSYDRSDAHVWLTANTLPFDLNSPNLLSSNSAPNKGPNSAHTRSAAAGDAPSPQLMMGVASTSSSSGNNGSGADNQHYRADSNTEPMTAEQKQQHQHQLEHEHEQLAAANGRPTNIREALLSYVSSQPILVIVSASAAFMVAIVALVGPGVALVRLLNRRPRHRINRDDDTRQAANAKSLSSSNSSSTNYSTTTNGTNELSMNNANGTANRNVNTLDTGSPPITTSTGSNNSSSDNGCSGSQLALCQSANHSVDKNNHVVSGSMKRNNSTYRRQTAQRGQTHTIATIASSLASHHQHHHHQHQHHNRRPSVDYQTDNDHMSHLAGIGTKSGYLSDIQSNNHNDIDVDDHNYNNSADALTLEYSLATQELCPNDSIAPIDHSAQLCKLEPMALLSAPVATYAPDTRLLSFDASMCGDLSTLNSSSSNYASRQQPQSMCRSQSSYSAATLGPTHSSQQMSTINMTNFGTNSKRQRGHAQRRANQQMYGPTTKAAAGAIEQHYNDDGLHFGTHQFTMATTQSGVQYQPHWQVGHNNVGHFGLYSAPLRVKNSHTTLDLESHTLLNDNTVTTVGDIYRPMCVNSSSSCSSNSNNNNNNKLKTVEAPANPKQQSIPVTNGGSQEESVTSSVGSSSCYSRGTLSSTTPRSLMPCTLHTHVQQHPQPHHIERIEERNRLASDQTLTGALPNSTDDEDDDEAINALNDNHRRHSYQNQHVALQVHLLEPQHRSPGGASAELSPGSRLDALTSSGICHHQQQPQQHDYQSHCYTSLLGNNHNSTVPGDYPTFQTMSSASLSSSVSTSSTAGQPMTQNNCRATPTCNENTLSLTTTTTAPTTTSGIVVTGVSPTTQMQHADTDDSTGNDEGEEHLLNASDNSNNKLAVVAGDSQHSQECPYSLYGTASVSLDKNGRNSVNIKGNTFSRAPTTSASSNNTVRQVHFELDNPTNGMKDKDNSSNKFEAF</sequence>
<dbReference type="SMART" id="SM00408">
    <property type="entry name" value="IGc2"/>
    <property type="match status" value="3"/>
</dbReference>
<feature type="domain" description="Integrase catalytic" evidence="7">
    <location>
        <begin position="477"/>
        <end position="584"/>
    </location>
</feature>
<feature type="compositionally biased region" description="Polar residues" evidence="4">
    <location>
        <begin position="9"/>
        <end position="19"/>
    </location>
</feature>
<dbReference type="InterPro" id="IPR043502">
    <property type="entry name" value="DNA/RNA_pol_sf"/>
</dbReference>
<evidence type="ECO:0000256" key="5">
    <source>
        <dbReference type="SAM" id="Phobius"/>
    </source>
</evidence>
<dbReference type="Pfam" id="PF08205">
    <property type="entry name" value="C2-set_2"/>
    <property type="match status" value="1"/>
</dbReference>
<feature type="compositionally biased region" description="Basic residues" evidence="4">
    <location>
        <begin position="2474"/>
        <end position="2488"/>
    </location>
</feature>
<dbReference type="EMBL" id="JAIFTH010000103">
    <property type="protein sequence ID" value="KAG9510659.1"/>
    <property type="molecule type" value="Genomic_DNA"/>
</dbReference>
<organism evidence="8 9">
    <name type="scientific">Fragariocoptes setiger</name>
    <dbReference type="NCBI Taxonomy" id="1670756"/>
    <lineage>
        <taxon>Eukaryota</taxon>
        <taxon>Metazoa</taxon>
        <taxon>Ecdysozoa</taxon>
        <taxon>Arthropoda</taxon>
        <taxon>Chelicerata</taxon>
        <taxon>Arachnida</taxon>
        <taxon>Acari</taxon>
        <taxon>Acariformes</taxon>
        <taxon>Trombidiformes</taxon>
        <taxon>Prostigmata</taxon>
        <taxon>Eupodina</taxon>
        <taxon>Eriophyoidea</taxon>
        <taxon>Phytoptidae</taxon>
        <taxon>Fragariocoptes</taxon>
    </lineage>
</organism>
<feature type="domain" description="Ig-like" evidence="6">
    <location>
        <begin position="1425"/>
        <end position="1505"/>
    </location>
</feature>
<feature type="transmembrane region" description="Helical" evidence="5">
    <location>
        <begin position="1118"/>
        <end position="1139"/>
    </location>
</feature>
<feature type="compositionally biased region" description="Low complexity" evidence="4">
    <location>
        <begin position="2760"/>
        <end position="2774"/>
    </location>
</feature>
<evidence type="ECO:0000313" key="8">
    <source>
        <dbReference type="EMBL" id="KAG9510659.1"/>
    </source>
</evidence>
<dbReference type="InterPro" id="IPR007110">
    <property type="entry name" value="Ig-like_dom"/>
</dbReference>
<dbReference type="Pfam" id="PF13927">
    <property type="entry name" value="Ig_3"/>
    <property type="match status" value="1"/>
</dbReference>
<dbReference type="InterPro" id="IPR036179">
    <property type="entry name" value="Ig-like_dom_sf"/>
</dbReference>
<feature type="region of interest" description="Disordered" evidence="4">
    <location>
        <begin position="1721"/>
        <end position="1752"/>
    </location>
</feature>
<feature type="region of interest" description="Disordered" evidence="4">
    <location>
        <begin position="2434"/>
        <end position="2496"/>
    </location>
</feature>
<feature type="non-terminal residue" evidence="8">
    <location>
        <position position="1"/>
    </location>
</feature>
<dbReference type="InterPro" id="IPR013783">
    <property type="entry name" value="Ig-like_fold"/>
</dbReference>
<keyword evidence="2 5" id="KW-0472">Membrane</keyword>
<feature type="compositionally biased region" description="Low complexity" evidence="4">
    <location>
        <begin position="1726"/>
        <end position="1739"/>
    </location>
</feature>
<dbReference type="InterPro" id="IPR001584">
    <property type="entry name" value="Integrase_cat-core"/>
</dbReference>
<accession>A0ABQ7SB62</accession>
<comment type="subcellular location">
    <subcellularLocation>
        <location evidence="1">Membrane</location>
        <topology evidence="1">Single-pass membrane protein</topology>
    </subcellularLocation>
</comment>
<feature type="compositionally biased region" description="Polar residues" evidence="4">
    <location>
        <begin position="2853"/>
        <end position="2865"/>
    </location>
</feature>
<dbReference type="Gene3D" id="3.30.70.270">
    <property type="match status" value="2"/>
</dbReference>
<feature type="region of interest" description="Disordered" evidence="4">
    <location>
        <begin position="3116"/>
        <end position="3137"/>
    </location>
</feature>
<name>A0ABQ7SB62_9ACAR</name>
<dbReference type="Gene3D" id="1.10.340.70">
    <property type="match status" value="1"/>
</dbReference>
<feature type="region of interest" description="Disordered" evidence="4">
    <location>
        <begin position="2208"/>
        <end position="2287"/>
    </location>
</feature>
<dbReference type="InterPro" id="IPR013162">
    <property type="entry name" value="CD80_C2-set"/>
</dbReference>
<dbReference type="InterPro" id="IPR003599">
    <property type="entry name" value="Ig_sub"/>
</dbReference>
<dbReference type="SUPFAM" id="SSF48726">
    <property type="entry name" value="Immunoglobulin"/>
    <property type="match status" value="4"/>
</dbReference>
<comment type="caution">
    <text evidence="8">The sequence shown here is derived from an EMBL/GenBank/DDBJ whole genome shotgun (WGS) entry which is preliminary data.</text>
</comment>
<feature type="domain" description="Ig-like" evidence="6">
    <location>
        <begin position="1621"/>
        <end position="1711"/>
    </location>
</feature>
<reference evidence="8 9" key="1">
    <citation type="submission" date="2020-10" db="EMBL/GenBank/DDBJ databases">
        <authorList>
            <person name="Klimov P.B."/>
            <person name="Dyachkov S.M."/>
            <person name="Chetverikov P.E."/>
        </authorList>
    </citation>
    <scope>NUCLEOTIDE SEQUENCE [LARGE SCALE GENOMIC DNA]</scope>
    <source>
        <strain evidence="8">BMOC 18-1129-001#AD2665</strain>
        <tissue evidence="8">Entire mites</tissue>
    </source>
</reference>
<feature type="compositionally biased region" description="Acidic residues" evidence="4">
    <location>
        <begin position="3033"/>
        <end position="3042"/>
    </location>
</feature>
<feature type="compositionally biased region" description="Polar residues" evidence="4">
    <location>
        <begin position="2438"/>
        <end position="2473"/>
    </location>
</feature>
<proteinExistence type="predicted"/>
<dbReference type="SMART" id="SM00409">
    <property type="entry name" value="IG"/>
    <property type="match status" value="4"/>
</dbReference>
<dbReference type="Gene3D" id="3.30.420.10">
    <property type="entry name" value="Ribonuclease H-like superfamily/Ribonuclease H"/>
    <property type="match status" value="1"/>
</dbReference>
<feature type="region of interest" description="Disordered" evidence="4">
    <location>
        <begin position="2760"/>
        <end position="2824"/>
    </location>
</feature>
<evidence type="ECO:0000256" key="4">
    <source>
        <dbReference type="SAM" id="MobiDB-lite"/>
    </source>
</evidence>
<evidence type="ECO:0000256" key="3">
    <source>
        <dbReference type="ARBA" id="ARBA00023157"/>
    </source>
</evidence>
<evidence type="ECO:0000313" key="9">
    <source>
        <dbReference type="Proteomes" id="UP000825002"/>
    </source>
</evidence>
<protein>
    <submittedName>
        <fullName evidence="8">Ty3b-i</fullName>
    </submittedName>
</protein>
<dbReference type="InterPro" id="IPR000477">
    <property type="entry name" value="RT_dom"/>
</dbReference>
<feature type="region of interest" description="Disordered" evidence="4">
    <location>
        <begin position="2345"/>
        <end position="2420"/>
    </location>
</feature>
<feature type="region of interest" description="Disordered" evidence="4">
    <location>
        <begin position="2851"/>
        <end position="2872"/>
    </location>
</feature>
<feature type="compositionally biased region" description="Polar residues" evidence="4">
    <location>
        <begin position="2982"/>
        <end position="2993"/>
    </location>
</feature>
<dbReference type="PANTHER" id="PTHR23278">
    <property type="entry name" value="SIDESTEP PROTEIN"/>
    <property type="match status" value="1"/>
</dbReference>
<gene>
    <name evidence="8" type="primary">TY3B-I</name>
    <name evidence="8" type="ORF">GZH46_00789</name>
</gene>
<dbReference type="SUPFAM" id="SSF53098">
    <property type="entry name" value="Ribonuclease H-like"/>
    <property type="match status" value="1"/>
</dbReference>
<dbReference type="InterPro" id="IPR012337">
    <property type="entry name" value="RNaseH-like_sf"/>
</dbReference>
<dbReference type="InterPro" id="IPR003598">
    <property type="entry name" value="Ig_sub2"/>
</dbReference>
<feature type="domain" description="Ig-like" evidence="6">
    <location>
        <begin position="1516"/>
        <end position="1614"/>
    </location>
</feature>